<accession>A0A1H1VEV1</accession>
<dbReference type="PANTHER" id="PTHR43581">
    <property type="entry name" value="ATP/GTP PHOSPHATASE"/>
    <property type="match status" value="1"/>
</dbReference>
<dbReference type="InterPro" id="IPR051396">
    <property type="entry name" value="Bact_Antivir_Def_Nuclease"/>
</dbReference>
<dbReference type="GO" id="GO:0016887">
    <property type="term" value="F:ATP hydrolysis activity"/>
    <property type="evidence" value="ECO:0007669"/>
    <property type="project" value="InterPro"/>
</dbReference>
<dbReference type="AlphaFoldDB" id="A0A1H1VEV1"/>
<dbReference type="InterPro" id="IPR003959">
    <property type="entry name" value="ATPase_AAA_core"/>
</dbReference>
<feature type="domain" description="OLD protein-like TOPRIM" evidence="2">
    <location>
        <begin position="361"/>
        <end position="426"/>
    </location>
</feature>
<gene>
    <name evidence="3" type="ORF">SAMN04489834_2247</name>
</gene>
<dbReference type="Pfam" id="PF13304">
    <property type="entry name" value="AAA_21"/>
    <property type="match status" value="1"/>
</dbReference>
<name>A0A1H1VEV1_9MICO</name>
<reference evidence="4" key="1">
    <citation type="submission" date="2016-10" db="EMBL/GenBank/DDBJ databases">
        <authorList>
            <person name="Varghese N."/>
            <person name="Submissions S."/>
        </authorList>
    </citation>
    <scope>NUCLEOTIDE SEQUENCE [LARGE SCALE GENOMIC DNA]</scope>
    <source>
        <strain evidence="4">DSM 21772</strain>
    </source>
</reference>
<dbReference type="Pfam" id="PF20469">
    <property type="entry name" value="OLD-like_TOPRIM"/>
    <property type="match status" value="1"/>
</dbReference>
<dbReference type="OrthoDB" id="3237462at2"/>
<keyword evidence="4" id="KW-1185">Reference proteome</keyword>
<dbReference type="Gene3D" id="3.40.50.300">
    <property type="entry name" value="P-loop containing nucleotide triphosphate hydrolases"/>
    <property type="match status" value="2"/>
</dbReference>
<evidence type="ECO:0000259" key="1">
    <source>
        <dbReference type="Pfam" id="PF13304"/>
    </source>
</evidence>
<dbReference type="InterPro" id="IPR034139">
    <property type="entry name" value="TOPRIM_OLD"/>
</dbReference>
<feature type="domain" description="ATPase AAA-type core" evidence="1">
    <location>
        <begin position="31"/>
        <end position="307"/>
    </location>
</feature>
<dbReference type="EMBL" id="LT629742">
    <property type="protein sequence ID" value="SDS83253.1"/>
    <property type="molecule type" value="Genomic_DNA"/>
</dbReference>
<dbReference type="GO" id="GO:0005524">
    <property type="term" value="F:ATP binding"/>
    <property type="evidence" value="ECO:0007669"/>
    <property type="project" value="InterPro"/>
</dbReference>
<dbReference type="RefSeq" id="WP_083364118.1">
    <property type="nucleotide sequence ID" value="NZ_LT629742.1"/>
</dbReference>
<evidence type="ECO:0008006" key="5">
    <source>
        <dbReference type="Google" id="ProtNLM"/>
    </source>
</evidence>
<dbReference type="PANTHER" id="PTHR43581:SF2">
    <property type="entry name" value="EXCINUCLEASE ATPASE SUBUNIT"/>
    <property type="match status" value="1"/>
</dbReference>
<dbReference type="InterPro" id="IPR027417">
    <property type="entry name" value="P-loop_NTPase"/>
</dbReference>
<sequence>MSIQHGIHVTKVRIEKFRAIGKAEVELQEATALVGQNGSGKSSVLRALNSFFNFEEERADFEAGRHAYQKGTGSTIELTITGLASDPALPYVQPGGTTLRAQFKFTRLKASWHVYTGGRWQKAPDGFRDALRKQISFALIPTRRDHEVAHGAEHGLLGRAAGEWIAANRQRDRVSPRLVEIGASFKKNALTGFQKQLRQVAPMNGPFSFELEFSTDPDYRLLLPNLALTVREGGQSIRLEDSGSGTQSIAIFALYAYLAELEGKAFIIGMEEPEQNLHPQAQRQLMAHLVGMGLQVVFTTHSPTIVDTLEHEQVILCRRVIGKSRGLESQLTQVGSNFFTRYGIDRASYYRFHRRLNSEFLFADFVVVVEGPADTAVVNTLMQDAGVDTAELGMNIVTLGGVTSIAHMYYLMRELDIASAYVVDKDYFLPYSKSDRAASLDSAGYPQYQSVAKSGTLLPVLFPKTSDQATLTRHLHRNHAEAMKMLRPLGFFCFRYALEVDLVAAQKPRAKMFASLKVAASDQNEKHLLTKRYASKGIKSLEVIVDAITGIPPVALPNSYKALRRELPLMAQAARKRP</sequence>
<protein>
    <recommendedName>
        <fullName evidence="5">ATP-dependent endonuclease of the OLD family</fullName>
    </recommendedName>
</protein>
<evidence type="ECO:0000313" key="4">
    <source>
        <dbReference type="Proteomes" id="UP000181956"/>
    </source>
</evidence>
<dbReference type="Proteomes" id="UP000181956">
    <property type="component" value="Chromosome I"/>
</dbReference>
<evidence type="ECO:0000259" key="2">
    <source>
        <dbReference type="Pfam" id="PF20469"/>
    </source>
</evidence>
<organism evidence="3 4">
    <name type="scientific">Microterricola viridarii</name>
    <dbReference type="NCBI Taxonomy" id="412690"/>
    <lineage>
        <taxon>Bacteria</taxon>
        <taxon>Bacillati</taxon>
        <taxon>Actinomycetota</taxon>
        <taxon>Actinomycetes</taxon>
        <taxon>Micrococcales</taxon>
        <taxon>Microbacteriaceae</taxon>
        <taxon>Microterricola</taxon>
    </lineage>
</organism>
<proteinExistence type="predicted"/>
<dbReference type="SUPFAM" id="SSF52540">
    <property type="entry name" value="P-loop containing nucleoside triphosphate hydrolases"/>
    <property type="match status" value="1"/>
</dbReference>
<evidence type="ECO:0000313" key="3">
    <source>
        <dbReference type="EMBL" id="SDS83253.1"/>
    </source>
</evidence>